<organism evidence="1 2">
    <name type="scientific">Citrobacter portucalensis</name>
    <dbReference type="NCBI Taxonomy" id="1639133"/>
    <lineage>
        <taxon>Bacteria</taxon>
        <taxon>Pseudomonadati</taxon>
        <taxon>Pseudomonadota</taxon>
        <taxon>Gammaproteobacteria</taxon>
        <taxon>Enterobacterales</taxon>
        <taxon>Enterobacteriaceae</taxon>
        <taxon>Citrobacter</taxon>
        <taxon>Citrobacter freundii complex</taxon>
    </lineage>
</organism>
<dbReference type="Proteomes" id="UP001147046">
    <property type="component" value="Unassembled WGS sequence"/>
</dbReference>
<name>A0AAJ1NGC5_9ENTR</name>
<sequence length="477" mass="54672">MIRFPLRAFPESIRQTILDINERTQAPIELISSSVIGAISLACQNTINIKLNESVTAPVSLFLFVIANSGERKTTVDRMVLSPFYQHDAYLLRQADEQRKIFEVETKIWNAKEKAIVNLIKKKTTKGECTHEESQSLRVLQLEKPVQPKIGQHIYNNVTPEALQLAMYSHSPHIGLIADEGANILERQVMNDLSFINTMWDGVSFRVERKTTQSFTIENGRVTLSLMVQKKTFDLYLKRQGSKARGSGFFARCLPVYIDENLTTQGERYIQQNVGDLRHLEFFHQRLETLITGGGESASSGAQKMLSFDLSAQDAWEEIYNIIESRIKTGECYANMSDFASKLANNIARLSALFSYFTEGECLIKKEYVEGAWLLCKWYMEQAINIFGQDDGYYEALLISWLRRDLSRSRDDSVRYNDIRRFGPNVLRKGTLLDRVINNLADARVIDVGVFKGRRVVYKDENFDNNIFTKNPAYSHY</sequence>
<dbReference type="EMBL" id="JAKIHV010000014">
    <property type="protein sequence ID" value="MDE9625206.1"/>
    <property type="molecule type" value="Genomic_DNA"/>
</dbReference>
<reference evidence="1" key="1">
    <citation type="submission" date="2022-01" db="EMBL/GenBank/DDBJ databases">
        <title>Genetic Characterization of Carbapenem-resistant Citrobacter spp. from China: a multicenter study.</title>
        <authorList>
            <person name="Ye L."/>
        </authorList>
    </citation>
    <scope>NUCLEOTIDE SEQUENCE</scope>
    <source>
        <strain evidence="1">IR5464</strain>
    </source>
</reference>
<proteinExistence type="predicted"/>
<evidence type="ECO:0000313" key="1">
    <source>
        <dbReference type="EMBL" id="MDE9625206.1"/>
    </source>
</evidence>
<dbReference type="RefSeq" id="WP_275370102.1">
    <property type="nucleotide sequence ID" value="NZ_JAKIHV010000014.1"/>
</dbReference>
<dbReference type="Pfam" id="PF13148">
    <property type="entry name" value="DUF3987"/>
    <property type="match status" value="1"/>
</dbReference>
<dbReference type="InterPro" id="IPR025048">
    <property type="entry name" value="DUF3987"/>
</dbReference>
<dbReference type="AlphaFoldDB" id="A0AAJ1NGC5"/>
<protein>
    <submittedName>
        <fullName evidence="1">DUF3987 domain-containing protein</fullName>
    </submittedName>
</protein>
<gene>
    <name evidence="1" type="ORF">L2102_17950</name>
</gene>
<evidence type="ECO:0000313" key="2">
    <source>
        <dbReference type="Proteomes" id="UP001147046"/>
    </source>
</evidence>
<comment type="caution">
    <text evidence="1">The sequence shown here is derived from an EMBL/GenBank/DDBJ whole genome shotgun (WGS) entry which is preliminary data.</text>
</comment>
<accession>A0AAJ1NGC5</accession>